<accession>A0A5C4MZR3</accession>
<dbReference type="Proteomes" id="UP000306740">
    <property type="component" value="Unassembled WGS sequence"/>
</dbReference>
<evidence type="ECO:0000313" key="4">
    <source>
        <dbReference type="Proteomes" id="UP000306740"/>
    </source>
</evidence>
<dbReference type="Pfam" id="PF08044">
    <property type="entry name" value="DUF1707"/>
    <property type="match status" value="1"/>
</dbReference>
<sequence length="228" mass="24907">MRVRRADTYGGIGTARAYDARRGRHRTAGTVSGMDRIDPRDMRAGDPDRERVAEILREAAGEGRLDLDELEERLERTYRAKTFRELDAVVADLPTELPLPVPAGATSPAPLEELTLTAMMSDVERTGDWQVPPRIVVSPKMGNVKLDFRQARPSSRVVEIEVKGGTGNLVLIPQAGWAVDTDDLRTGWGAIKNKRGGDPAPDGVLIRVTGGIGMGTLVARNAYFYEKG</sequence>
<protein>
    <submittedName>
        <fullName evidence="3">DUF1707 domain-containing protein</fullName>
    </submittedName>
</protein>
<proteinExistence type="predicted"/>
<dbReference type="PANTHER" id="PTHR40763">
    <property type="entry name" value="MEMBRANE PROTEIN-RELATED"/>
    <property type="match status" value="1"/>
</dbReference>
<gene>
    <name evidence="3" type="ORF">FHE65_01415</name>
    <name evidence="2" type="ORF">FHE65_24075</name>
</gene>
<evidence type="ECO:0000313" key="2">
    <source>
        <dbReference type="EMBL" id="TNC38830.1"/>
    </source>
</evidence>
<organism evidence="3 4">
    <name type="scientific">Mumia zhuanghuii</name>
    <dbReference type="NCBI Taxonomy" id="2585211"/>
    <lineage>
        <taxon>Bacteria</taxon>
        <taxon>Bacillati</taxon>
        <taxon>Actinomycetota</taxon>
        <taxon>Actinomycetes</taxon>
        <taxon>Propionibacteriales</taxon>
        <taxon>Nocardioidaceae</taxon>
        <taxon>Mumia</taxon>
    </lineage>
</organism>
<dbReference type="PANTHER" id="PTHR40763:SF5">
    <property type="entry name" value="MEMBRANE PROTEIN"/>
    <property type="match status" value="1"/>
</dbReference>
<comment type="caution">
    <text evidence="3">The sequence shown here is derived from an EMBL/GenBank/DDBJ whole genome shotgun (WGS) entry which is preliminary data.</text>
</comment>
<dbReference type="AlphaFoldDB" id="A0A5C4MZR3"/>
<dbReference type="EMBL" id="VDFR01000005">
    <property type="protein sequence ID" value="TNC51791.1"/>
    <property type="molecule type" value="Genomic_DNA"/>
</dbReference>
<reference evidence="3 4" key="1">
    <citation type="submission" date="2019-05" db="EMBL/GenBank/DDBJ databases">
        <title>Mumia sp. nov., isolated from the intestinal contents of plateau pika (Ochotona curzoniae) in the Qinghai-Tibet plateau of China.</title>
        <authorList>
            <person name="Tian Z."/>
        </authorList>
    </citation>
    <scope>NUCLEOTIDE SEQUENCE [LARGE SCALE GENOMIC DNA]</scope>
    <source>
        <strain evidence="4">527</strain>
        <strain evidence="3">Z527</strain>
    </source>
</reference>
<name>A0A5C4MZR3_9ACTN</name>
<dbReference type="InterPro" id="IPR012551">
    <property type="entry name" value="DUF1707_SHOCT-like"/>
</dbReference>
<evidence type="ECO:0000313" key="3">
    <source>
        <dbReference type="EMBL" id="TNC51791.1"/>
    </source>
</evidence>
<dbReference type="OrthoDB" id="4772576at2"/>
<feature type="domain" description="DUF1707" evidence="1">
    <location>
        <begin position="42"/>
        <end position="94"/>
    </location>
</feature>
<dbReference type="EMBL" id="VDFR01000117">
    <property type="protein sequence ID" value="TNC38830.1"/>
    <property type="molecule type" value="Genomic_DNA"/>
</dbReference>
<evidence type="ECO:0000259" key="1">
    <source>
        <dbReference type="Pfam" id="PF08044"/>
    </source>
</evidence>